<gene>
    <name evidence="2" type="ORF">VA603_10225</name>
</gene>
<evidence type="ECO:0000256" key="1">
    <source>
        <dbReference type="SAM" id="SignalP"/>
    </source>
</evidence>
<organism evidence="2 3">
    <name type="scientific">Stenotrophomonas capsici</name>
    <dbReference type="NCBI Taxonomy" id="3110230"/>
    <lineage>
        <taxon>Bacteria</taxon>
        <taxon>Pseudomonadati</taxon>
        <taxon>Pseudomonadota</taxon>
        <taxon>Gammaproteobacteria</taxon>
        <taxon>Lysobacterales</taxon>
        <taxon>Lysobacteraceae</taxon>
        <taxon>Stenotrophomonas</taxon>
    </lineage>
</organism>
<feature type="non-terminal residue" evidence="2">
    <location>
        <position position="65"/>
    </location>
</feature>
<keyword evidence="1" id="KW-0732">Signal</keyword>
<evidence type="ECO:0000313" key="2">
    <source>
        <dbReference type="EMBL" id="MEA5667908.1"/>
    </source>
</evidence>
<comment type="caution">
    <text evidence="2">The sequence shown here is derived from an EMBL/GenBank/DDBJ whole genome shotgun (WGS) entry which is preliminary data.</text>
</comment>
<dbReference type="RefSeq" id="WP_323438746.1">
    <property type="nucleotide sequence ID" value="NZ_JAYFUH010000138.1"/>
</dbReference>
<accession>A0ABU5V3F6</accession>
<dbReference type="EMBL" id="JAYFUH010000138">
    <property type="protein sequence ID" value="MEA5667908.1"/>
    <property type="molecule type" value="Genomic_DNA"/>
</dbReference>
<protein>
    <submittedName>
        <fullName evidence="2">Uncharacterized protein</fullName>
    </submittedName>
</protein>
<reference evidence="2 3" key="1">
    <citation type="submission" date="2023-12" db="EMBL/GenBank/DDBJ databases">
        <title>Stenotrophomonas guangdongensis sp. nov., isolated from wilted pepper plants (Capsicum annuum).</title>
        <authorList>
            <person name="Qiu M."/>
            <person name="Li Y."/>
            <person name="Liu Q."/>
            <person name="Zhang X."/>
            <person name="Huang Y."/>
            <person name="Guo R."/>
            <person name="Hu M."/>
            <person name="Zhou J."/>
            <person name="Zhou X."/>
        </authorList>
    </citation>
    <scope>NUCLEOTIDE SEQUENCE [LARGE SCALE GENOMIC DNA]</scope>
    <source>
        <strain evidence="2 3">MH1</strain>
    </source>
</reference>
<name>A0ABU5V3F6_9GAMM</name>
<feature type="signal peptide" evidence="1">
    <location>
        <begin position="1"/>
        <end position="22"/>
    </location>
</feature>
<sequence length="65" mass="6718">MHVFRPAALGLALMAAIGLANAAPDVPDTDARGVRISEAAYPGTIVLDVDATGLGQRVFKVKQTV</sequence>
<proteinExistence type="predicted"/>
<feature type="chain" id="PRO_5046315938" evidence="1">
    <location>
        <begin position="23"/>
        <end position="65"/>
    </location>
</feature>
<keyword evidence="3" id="KW-1185">Reference proteome</keyword>
<dbReference type="Proteomes" id="UP001301653">
    <property type="component" value="Unassembled WGS sequence"/>
</dbReference>
<evidence type="ECO:0000313" key="3">
    <source>
        <dbReference type="Proteomes" id="UP001301653"/>
    </source>
</evidence>